<gene>
    <name evidence="2" type="ORF">GFSPODELE1_LOCUS5862</name>
</gene>
<protein>
    <submittedName>
        <fullName evidence="2">Uncharacterized protein</fullName>
    </submittedName>
</protein>
<evidence type="ECO:0000313" key="2">
    <source>
        <dbReference type="EMBL" id="CAL1706407.1"/>
    </source>
</evidence>
<dbReference type="Proteomes" id="UP001497453">
    <property type="component" value="Chromosome 4"/>
</dbReference>
<evidence type="ECO:0000313" key="3">
    <source>
        <dbReference type="Proteomes" id="UP001497453"/>
    </source>
</evidence>
<dbReference type="EMBL" id="OZ037947">
    <property type="protein sequence ID" value="CAL1706407.1"/>
    <property type="molecule type" value="Genomic_DNA"/>
</dbReference>
<reference evidence="3" key="1">
    <citation type="submission" date="2024-04" db="EMBL/GenBank/DDBJ databases">
        <authorList>
            <person name="Shaw F."/>
            <person name="Minotto A."/>
        </authorList>
    </citation>
    <scope>NUCLEOTIDE SEQUENCE [LARGE SCALE GENOMIC DNA]</scope>
</reference>
<accession>A0ABP1DIE1</accession>
<sequence length="838" mass="94741">MRSYNKPGRYLSKNVQFRVETPTMPDGTDWTWVTPLLNAANELGAIWHVTNPLQKVNNIGAEKVISHIENELCKWLDAESIHSVDVPLSMSLDDHTVQVQERPTLADVESVSARLIFEYVTQVAEVHLRRYWKRNGKDPKQSHLNWAGDDTVNTSPGSFFWSFFQLRTCVAGFMRLMRFPGLYEGMAEYTFEKYLTIAIGLIFDSQPVLSLPNDAPSMYANPLLVTCCTLGDLTNEIKQSIALALQPTLRTFIRLNADGSSSLPEHCFVFGIHWSKSRLSILIHFPIPVDQAGKKWKFCQVLAAEHWVALAERTVQEHAAVGAATQDDQLLNRWRLTIALFFIRAHVQRLQHYFHHLKVDFSSSHVQNWSTSHTERLATTGLSTIAVQSVGSSYLQAMRQAWRGVKLGIPREWVPTLGEYLVTKDNNPAYRRYDKVNKAMRFLAKVYFNAIRDKVSLLDKPMIESTHAIDADERQSHGRGDMPFQKYEDYGPDFIHRPNVPRSAFEWAAMQIEYLGSDTGPYLHRTYDLLSMAALTWHDIQIFLANTLAGFSSYAVRWQPAVHYPFDATLNSSKNIVCDFVLAEQFIPPGMPETIARAPSVPITIYSPAVLLGVRAMTERDTSSASAVASSELDELKLLMKPHLQILRDRMAISVHDANASCRTLLCTYLKPGYIHIFAFTLQAVSLETQVTFIDTLPVMKIAEGIEDLHDRLRLAIALFSLQRHVIRYCTHWASLPWSPSTLADEHEAILQETGICTPSASRFATVPPSKPVDPAISHHSLDSGRDSRNTAMAGEERVEEIRDEIGVWLSMHEPYEPIVEAGSYDVCSHPHCETRPL</sequence>
<keyword evidence="3" id="KW-1185">Reference proteome</keyword>
<evidence type="ECO:0000256" key="1">
    <source>
        <dbReference type="SAM" id="MobiDB-lite"/>
    </source>
</evidence>
<name>A0ABP1DIE1_9APHY</name>
<feature type="region of interest" description="Disordered" evidence="1">
    <location>
        <begin position="775"/>
        <end position="796"/>
    </location>
</feature>
<feature type="compositionally biased region" description="Basic and acidic residues" evidence="1">
    <location>
        <begin position="780"/>
        <end position="796"/>
    </location>
</feature>
<proteinExistence type="predicted"/>
<organism evidence="2 3">
    <name type="scientific">Somion occarium</name>
    <dbReference type="NCBI Taxonomy" id="3059160"/>
    <lineage>
        <taxon>Eukaryota</taxon>
        <taxon>Fungi</taxon>
        <taxon>Dikarya</taxon>
        <taxon>Basidiomycota</taxon>
        <taxon>Agaricomycotina</taxon>
        <taxon>Agaricomycetes</taxon>
        <taxon>Polyporales</taxon>
        <taxon>Cerrenaceae</taxon>
        <taxon>Somion</taxon>
    </lineage>
</organism>